<accession>A0A381PPZ6</accession>
<gene>
    <name evidence="1" type="ORF">METZ01_LOCUS21946</name>
</gene>
<reference evidence="1" key="1">
    <citation type="submission" date="2018-05" db="EMBL/GenBank/DDBJ databases">
        <authorList>
            <person name="Lanie J.A."/>
            <person name="Ng W.-L."/>
            <person name="Kazmierczak K.M."/>
            <person name="Andrzejewski T.M."/>
            <person name="Davidsen T.M."/>
            <person name="Wayne K.J."/>
            <person name="Tettelin H."/>
            <person name="Glass J.I."/>
            <person name="Rusch D."/>
            <person name="Podicherti R."/>
            <person name="Tsui H.-C.T."/>
            <person name="Winkler M.E."/>
        </authorList>
    </citation>
    <scope>NUCLEOTIDE SEQUENCE</scope>
</reference>
<proteinExistence type="predicted"/>
<organism evidence="1">
    <name type="scientific">marine metagenome</name>
    <dbReference type="NCBI Taxonomy" id="408172"/>
    <lineage>
        <taxon>unclassified sequences</taxon>
        <taxon>metagenomes</taxon>
        <taxon>ecological metagenomes</taxon>
    </lineage>
</organism>
<dbReference type="EMBL" id="UINC01001051">
    <property type="protein sequence ID" value="SUZ69092.1"/>
    <property type="molecule type" value="Genomic_DNA"/>
</dbReference>
<name>A0A381PPZ6_9ZZZZ</name>
<dbReference type="AlphaFoldDB" id="A0A381PPZ6"/>
<evidence type="ECO:0000313" key="1">
    <source>
        <dbReference type="EMBL" id="SUZ69092.1"/>
    </source>
</evidence>
<sequence length="167" mass="19245">MKNLILMFKTQQASGFILKIFLPLILIKGSLFSQTGGLPYPFQNFVAVKKQRLFHYPKGPLFQGRKHDIDFITDVPTDSITAAILFFKTDSMKNYREFPLAGNNGLFRFQYDPRLFPADAIEYFFMIQAGSDDFYAVPLNSKGELTPSRRLFTDPVLYYQQKMSADQ</sequence>
<protein>
    <submittedName>
        <fullName evidence="1">Uncharacterized protein</fullName>
    </submittedName>
</protein>